<keyword evidence="1" id="KW-0805">Transcription regulation</keyword>
<evidence type="ECO:0000256" key="3">
    <source>
        <dbReference type="ARBA" id="ARBA00023159"/>
    </source>
</evidence>
<dbReference type="InterPro" id="IPR018060">
    <property type="entry name" value="HTH_AraC"/>
</dbReference>
<dbReference type="PANTHER" id="PTHR43280:SF28">
    <property type="entry name" value="HTH-TYPE TRANSCRIPTIONAL ACTIVATOR RHAS"/>
    <property type="match status" value="1"/>
</dbReference>
<dbReference type="KEGG" id="gsn:YC6258_00332"/>
<dbReference type="PRINTS" id="PR00032">
    <property type="entry name" value="HTHARAC"/>
</dbReference>
<evidence type="ECO:0000256" key="2">
    <source>
        <dbReference type="ARBA" id="ARBA00023125"/>
    </source>
</evidence>
<evidence type="ECO:0000256" key="4">
    <source>
        <dbReference type="ARBA" id="ARBA00023163"/>
    </source>
</evidence>
<reference evidence="6 7" key="1">
    <citation type="submission" date="2014-01" db="EMBL/GenBank/DDBJ databases">
        <title>Full genme sequencing of cellulolytic bacterium Gynuella sunshinyii YC6258T gen. nov., sp. nov.</title>
        <authorList>
            <person name="Khan H."/>
            <person name="Chung E.J."/>
            <person name="Chung Y.R."/>
        </authorList>
    </citation>
    <scope>NUCLEOTIDE SEQUENCE [LARGE SCALE GENOMIC DNA]</scope>
    <source>
        <strain evidence="6 7">YC6258</strain>
    </source>
</reference>
<keyword evidence="3" id="KW-0010">Activator</keyword>
<accession>A0A0C5VCZ4</accession>
<evidence type="ECO:0000313" key="7">
    <source>
        <dbReference type="Proteomes" id="UP000032266"/>
    </source>
</evidence>
<dbReference type="STRING" id="1445510.YC6258_00332"/>
<evidence type="ECO:0000256" key="1">
    <source>
        <dbReference type="ARBA" id="ARBA00023015"/>
    </source>
</evidence>
<keyword evidence="7" id="KW-1185">Reference proteome</keyword>
<feature type="domain" description="HTH araC/xylS-type" evidence="5">
    <location>
        <begin position="187"/>
        <end position="285"/>
    </location>
</feature>
<dbReference type="InterPro" id="IPR020449">
    <property type="entry name" value="Tscrpt_reg_AraC-type_HTH"/>
</dbReference>
<dbReference type="EMBL" id="CP007142">
    <property type="protein sequence ID" value="AJQ92382.1"/>
    <property type="molecule type" value="Genomic_DNA"/>
</dbReference>
<keyword evidence="2 6" id="KW-0238">DNA-binding</keyword>
<dbReference type="PROSITE" id="PS01124">
    <property type="entry name" value="HTH_ARAC_FAMILY_2"/>
    <property type="match status" value="1"/>
</dbReference>
<organism evidence="6 7">
    <name type="scientific">Gynuella sunshinyii YC6258</name>
    <dbReference type="NCBI Taxonomy" id="1445510"/>
    <lineage>
        <taxon>Bacteria</taxon>
        <taxon>Pseudomonadati</taxon>
        <taxon>Pseudomonadota</taxon>
        <taxon>Gammaproteobacteria</taxon>
        <taxon>Oceanospirillales</taxon>
        <taxon>Saccharospirillaceae</taxon>
        <taxon>Gynuella</taxon>
    </lineage>
</organism>
<dbReference type="SUPFAM" id="SSF51215">
    <property type="entry name" value="Regulatory protein AraC"/>
    <property type="match status" value="1"/>
</dbReference>
<dbReference type="InterPro" id="IPR018062">
    <property type="entry name" value="HTH_AraC-typ_CS"/>
</dbReference>
<sequence>MSSIFDIYKESCVRSFDLHDSNSGHEFLNTFIAAAGYEYCVDPNYDWHGLKRGNSDLIIIQHTLSGSGNLIIDDQYYEIASGQTMLLRIPQNSRYWLGENPHWKFFWVTLGGHEIVRLFDSLLLNRGPVQSFNRLVIKRMELIVHEILTETSSTTGHLSAKAYELTMALFDATNMEHSSARDPDAMDRVKMHIEQNLDQEISMSDLAKIANYSRPYFTQVFTQLYGESPASYLLRLRLEKSRELLILSRYNIKYISQACGFKDPNYFARRFRYQYGMSPRQFRSLNNQHLDIN</sequence>
<dbReference type="InterPro" id="IPR037923">
    <property type="entry name" value="HTH-like"/>
</dbReference>
<evidence type="ECO:0000313" key="6">
    <source>
        <dbReference type="EMBL" id="AJQ92382.1"/>
    </source>
</evidence>
<gene>
    <name evidence="6" type="ORF">YC6258_00332</name>
</gene>
<dbReference type="PANTHER" id="PTHR43280">
    <property type="entry name" value="ARAC-FAMILY TRANSCRIPTIONAL REGULATOR"/>
    <property type="match status" value="1"/>
</dbReference>
<name>A0A0C5VCZ4_9GAMM</name>
<dbReference type="InterPro" id="IPR009057">
    <property type="entry name" value="Homeodomain-like_sf"/>
</dbReference>
<dbReference type="SMART" id="SM00342">
    <property type="entry name" value="HTH_ARAC"/>
    <property type="match status" value="1"/>
</dbReference>
<dbReference type="Pfam" id="PF02311">
    <property type="entry name" value="AraC_binding"/>
    <property type="match status" value="1"/>
</dbReference>
<dbReference type="GO" id="GO:0003700">
    <property type="term" value="F:DNA-binding transcription factor activity"/>
    <property type="evidence" value="ECO:0007669"/>
    <property type="project" value="InterPro"/>
</dbReference>
<dbReference type="HOGENOM" id="CLU_000445_88_6_6"/>
<dbReference type="AlphaFoldDB" id="A0A0C5VCZ4"/>
<evidence type="ECO:0000259" key="5">
    <source>
        <dbReference type="PROSITE" id="PS01124"/>
    </source>
</evidence>
<dbReference type="SUPFAM" id="SSF46689">
    <property type="entry name" value="Homeodomain-like"/>
    <property type="match status" value="2"/>
</dbReference>
<protein>
    <submittedName>
        <fullName evidence="6">AraC-type DNA-binding domain-containing protein</fullName>
    </submittedName>
</protein>
<proteinExistence type="predicted"/>
<keyword evidence="4" id="KW-0804">Transcription</keyword>
<dbReference type="InterPro" id="IPR003313">
    <property type="entry name" value="AraC-bd"/>
</dbReference>
<dbReference type="GO" id="GO:0043565">
    <property type="term" value="F:sequence-specific DNA binding"/>
    <property type="evidence" value="ECO:0007669"/>
    <property type="project" value="InterPro"/>
</dbReference>
<dbReference type="Proteomes" id="UP000032266">
    <property type="component" value="Chromosome"/>
</dbReference>
<dbReference type="Gene3D" id="1.10.10.60">
    <property type="entry name" value="Homeodomain-like"/>
    <property type="match status" value="2"/>
</dbReference>
<dbReference type="PROSITE" id="PS00041">
    <property type="entry name" value="HTH_ARAC_FAMILY_1"/>
    <property type="match status" value="1"/>
</dbReference>
<dbReference type="Pfam" id="PF12833">
    <property type="entry name" value="HTH_18"/>
    <property type="match status" value="1"/>
</dbReference>